<dbReference type="InterPro" id="IPR007048">
    <property type="entry name" value="IraD/Gp25-like"/>
</dbReference>
<organism evidence="2 3">
    <name type="scientific">Plesiocystis pacifica SIR-1</name>
    <dbReference type="NCBI Taxonomy" id="391625"/>
    <lineage>
        <taxon>Bacteria</taxon>
        <taxon>Pseudomonadati</taxon>
        <taxon>Myxococcota</taxon>
        <taxon>Polyangia</taxon>
        <taxon>Nannocystales</taxon>
        <taxon>Nannocystaceae</taxon>
        <taxon>Plesiocystis</taxon>
    </lineage>
</organism>
<comment type="caution">
    <text evidence="2">The sequence shown here is derived from an EMBL/GenBank/DDBJ whole genome shotgun (WGS) entry which is preliminary data.</text>
</comment>
<dbReference type="Pfam" id="PF04965">
    <property type="entry name" value="GPW_gp25"/>
    <property type="match status" value="1"/>
</dbReference>
<dbReference type="Gene3D" id="3.10.450.40">
    <property type="match status" value="1"/>
</dbReference>
<sequence length="146" mass="16493">MAKTERTADGSTVPFLGTGWGFPPTFTFGGAELVTTTGVEDIHQSLQILLATRLGERAMSEDYGCNLDEIVFEEVDQRLINRVTAMVNDAILYHEPRIELLDLQVSQDAKQAELLLIRLSYRVPETNSRFNMVYPFFLTEATEVQF</sequence>
<gene>
    <name evidence="2" type="ORF">PPSIR1_25276</name>
</gene>
<accession>A6FZ69</accession>
<dbReference type="SUPFAM" id="SSF160719">
    <property type="entry name" value="gpW/gp25-like"/>
    <property type="match status" value="1"/>
</dbReference>
<reference evidence="2 3" key="1">
    <citation type="submission" date="2007-06" db="EMBL/GenBank/DDBJ databases">
        <authorList>
            <person name="Shimkets L."/>
            <person name="Ferriera S."/>
            <person name="Johnson J."/>
            <person name="Kravitz S."/>
            <person name="Beeson K."/>
            <person name="Sutton G."/>
            <person name="Rogers Y.-H."/>
            <person name="Friedman R."/>
            <person name="Frazier M."/>
            <person name="Venter J.C."/>
        </authorList>
    </citation>
    <scope>NUCLEOTIDE SEQUENCE [LARGE SCALE GENOMIC DNA]</scope>
    <source>
        <strain evidence="2 3">SIR-1</strain>
    </source>
</reference>
<evidence type="ECO:0000313" key="3">
    <source>
        <dbReference type="Proteomes" id="UP000005801"/>
    </source>
</evidence>
<protein>
    <submittedName>
        <fullName evidence="2">GPW/gp25</fullName>
    </submittedName>
</protein>
<dbReference type="STRING" id="391625.PPSIR1_25276"/>
<evidence type="ECO:0000259" key="1">
    <source>
        <dbReference type="Pfam" id="PF04965"/>
    </source>
</evidence>
<evidence type="ECO:0000313" key="2">
    <source>
        <dbReference type="EMBL" id="EDM80953.1"/>
    </source>
</evidence>
<feature type="domain" description="IraD/Gp25-like" evidence="1">
    <location>
        <begin position="38"/>
        <end position="127"/>
    </location>
</feature>
<dbReference type="eggNOG" id="COG3628">
    <property type="taxonomic scope" value="Bacteria"/>
</dbReference>
<name>A6FZ69_9BACT</name>
<proteinExistence type="predicted"/>
<dbReference type="RefSeq" id="WP_006969768.1">
    <property type="nucleotide sequence ID" value="NZ_ABCS01000006.1"/>
</dbReference>
<dbReference type="OrthoDB" id="9802846at2"/>
<dbReference type="AlphaFoldDB" id="A6FZ69"/>
<keyword evidence="3" id="KW-1185">Reference proteome</keyword>
<dbReference type="Proteomes" id="UP000005801">
    <property type="component" value="Unassembled WGS sequence"/>
</dbReference>
<dbReference type="EMBL" id="ABCS01000006">
    <property type="protein sequence ID" value="EDM80953.1"/>
    <property type="molecule type" value="Genomic_DNA"/>
</dbReference>